<evidence type="ECO:0000256" key="12">
    <source>
        <dbReference type="RuleBase" id="RU362085"/>
    </source>
</evidence>
<dbReference type="PROSITE" id="PS51199">
    <property type="entry name" value="SF4_HELICASE"/>
    <property type="match status" value="1"/>
</dbReference>
<dbReference type="FunFam" id="1.10.860.10:FF:000001">
    <property type="entry name" value="Replicative DNA helicase"/>
    <property type="match status" value="1"/>
</dbReference>
<keyword evidence="9" id="KW-0413">Isomerase</keyword>
<reference evidence="14" key="2">
    <citation type="journal article" date="2021" name="PeerJ">
        <title>Extensive microbial diversity within the chicken gut microbiome revealed by metagenomics and culture.</title>
        <authorList>
            <person name="Gilroy R."/>
            <person name="Ravi A."/>
            <person name="Getino M."/>
            <person name="Pursley I."/>
            <person name="Horton D.L."/>
            <person name="Alikhan N.F."/>
            <person name="Baker D."/>
            <person name="Gharbi K."/>
            <person name="Hall N."/>
            <person name="Watson M."/>
            <person name="Adriaenssens E.M."/>
            <person name="Foster-Nyarko E."/>
            <person name="Jarju S."/>
            <person name="Secka A."/>
            <person name="Antonio M."/>
            <person name="Oren A."/>
            <person name="Chaudhuri R.R."/>
            <person name="La Ragione R."/>
            <person name="Hildebrand F."/>
            <person name="Pallen M.J."/>
        </authorList>
    </citation>
    <scope>NUCLEOTIDE SEQUENCE</scope>
    <source>
        <strain evidence="14">CHK152-2871</strain>
    </source>
</reference>
<dbReference type="InterPro" id="IPR003593">
    <property type="entry name" value="AAA+_ATPase"/>
</dbReference>
<dbReference type="GO" id="GO:0003677">
    <property type="term" value="F:DNA binding"/>
    <property type="evidence" value="ECO:0007669"/>
    <property type="project" value="UniProtKB-UniRule"/>
</dbReference>
<dbReference type="Gene3D" id="3.40.50.300">
    <property type="entry name" value="P-loop containing nucleotide triphosphate hydrolases"/>
    <property type="match status" value="1"/>
</dbReference>
<keyword evidence="3 12" id="KW-0235">DNA replication</keyword>
<evidence type="ECO:0000256" key="10">
    <source>
        <dbReference type="ARBA" id="ARBA00048954"/>
    </source>
</evidence>
<dbReference type="NCBIfam" id="TIGR00665">
    <property type="entry name" value="DnaB"/>
    <property type="match status" value="1"/>
</dbReference>
<evidence type="ECO:0000256" key="3">
    <source>
        <dbReference type="ARBA" id="ARBA00022705"/>
    </source>
</evidence>
<dbReference type="GO" id="GO:0006269">
    <property type="term" value="P:DNA replication, synthesis of primer"/>
    <property type="evidence" value="ECO:0007669"/>
    <property type="project" value="UniProtKB-UniRule"/>
</dbReference>
<reference evidence="14" key="1">
    <citation type="submission" date="2020-10" db="EMBL/GenBank/DDBJ databases">
        <authorList>
            <person name="Gilroy R."/>
        </authorList>
    </citation>
    <scope>NUCLEOTIDE SEQUENCE</scope>
    <source>
        <strain evidence="14">CHK152-2871</strain>
    </source>
</reference>
<evidence type="ECO:0000256" key="9">
    <source>
        <dbReference type="ARBA" id="ARBA00023235"/>
    </source>
</evidence>
<keyword evidence="7 12" id="KW-0067">ATP-binding</keyword>
<dbReference type="GO" id="GO:1990077">
    <property type="term" value="C:primosome complex"/>
    <property type="evidence" value="ECO:0007669"/>
    <property type="project" value="UniProtKB-UniRule"/>
</dbReference>
<evidence type="ECO:0000259" key="13">
    <source>
        <dbReference type="PROSITE" id="PS51199"/>
    </source>
</evidence>
<dbReference type="Pfam" id="PF00772">
    <property type="entry name" value="DnaB"/>
    <property type="match status" value="1"/>
</dbReference>
<evidence type="ECO:0000256" key="6">
    <source>
        <dbReference type="ARBA" id="ARBA00022806"/>
    </source>
</evidence>
<dbReference type="GO" id="GO:0042802">
    <property type="term" value="F:identical protein binding"/>
    <property type="evidence" value="ECO:0007669"/>
    <property type="project" value="UniProtKB-ARBA"/>
</dbReference>
<dbReference type="PANTHER" id="PTHR30153:SF2">
    <property type="entry name" value="REPLICATIVE DNA HELICASE"/>
    <property type="match status" value="1"/>
</dbReference>
<dbReference type="SUPFAM" id="SSF48024">
    <property type="entry name" value="N-terminal domain of DnaB helicase"/>
    <property type="match status" value="1"/>
</dbReference>
<sequence>MSPTAQDRQKRVPPHNMEAEKAVLGSILINPVSMNRVVDILGPDFFYAPSNRLIYEAMFNLYNQNKPLDAISISDYFLSKNQMQDIGGSEYLSDLMSDTILSSNIEYYANIIKENALKRKLITAGSSIIEETFRNPEAQESLEFAEKMIFDISQQKTSQDIEPLTNVLLETVEKIEYRCNNKGSYTGVPSGYHDLDNMTAGFQNSDFIILAARPSMGKTAFALNIAQNIAIRQNVPVIIFSLEMSKVQLAQRVVCAEAEIDAQRVRMGDLQINEWEKMGAKLNDLHAAPLYIDDTAGVSVSDIRAKCRRFKMKNPNLGLILIDYLQLIEDRSSNDRNQQISSISRGLKSLARELDVPIIALSQLSRKVEDRTDKRPMLSDLRESGAIEQDADVVMFIFREEYYDKENPELKNKAQIIIAKQRNGPTGSFELIFQGSTTKFKNKVNPNLS</sequence>
<keyword evidence="5 12" id="KW-0378">Hydrolase</keyword>
<evidence type="ECO:0000313" key="15">
    <source>
        <dbReference type="Proteomes" id="UP000886865"/>
    </source>
</evidence>
<evidence type="ECO:0000256" key="8">
    <source>
        <dbReference type="ARBA" id="ARBA00023125"/>
    </source>
</evidence>
<dbReference type="Gene3D" id="1.10.860.10">
    <property type="entry name" value="DNAb Helicase, Chain A"/>
    <property type="match status" value="1"/>
</dbReference>
<evidence type="ECO:0000256" key="11">
    <source>
        <dbReference type="NCBIfam" id="TIGR00665"/>
    </source>
</evidence>
<comment type="similarity">
    <text evidence="1 12">Belongs to the helicase family. DnaB subfamily.</text>
</comment>
<dbReference type="InterPro" id="IPR007693">
    <property type="entry name" value="DNA_helicase_DnaB-like_N"/>
</dbReference>
<dbReference type="SUPFAM" id="SSF52540">
    <property type="entry name" value="P-loop containing nucleoside triphosphate hydrolases"/>
    <property type="match status" value="1"/>
</dbReference>
<gene>
    <name evidence="14" type="primary">dnaB</name>
    <name evidence="14" type="ORF">IAA86_05735</name>
</gene>
<dbReference type="AlphaFoldDB" id="A0A9D1FJT1"/>
<accession>A0A9D1FJT1</accession>
<comment type="catalytic activity">
    <reaction evidence="10 12">
        <text>ATP + H2O = ADP + phosphate + H(+)</text>
        <dbReference type="Rhea" id="RHEA:13065"/>
        <dbReference type="ChEBI" id="CHEBI:15377"/>
        <dbReference type="ChEBI" id="CHEBI:15378"/>
        <dbReference type="ChEBI" id="CHEBI:30616"/>
        <dbReference type="ChEBI" id="CHEBI:43474"/>
        <dbReference type="ChEBI" id="CHEBI:456216"/>
        <dbReference type="EC" id="5.6.2.3"/>
    </reaction>
</comment>
<keyword evidence="2 12" id="KW-0639">Primosome</keyword>
<keyword evidence="8 12" id="KW-0238">DNA-binding</keyword>
<dbReference type="GO" id="GO:0005524">
    <property type="term" value="F:ATP binding"/>
    <property type="evidence" value="ECO:0007669"/>
    <property type="project" value="UniProtKB-UniRule"/>
</dbReference>
<organism evidence="14 15">
    <name type="scientific">Candidatus Galligastranaerophilus intestinavium</name>
    <dbReference type="NCBI Taxonomy" id="2840836"/>
    <lineage>
        <taxon>Bacteria</taxon>
        <taxon>Candidatus Galligastranaerophilus</taxon>
    </lineage>
</organism>
<keyword evidence="6 12" id="KW-0347">Helicase</keyword>
<evidence type="ECO:0000313" key="14">
    <source>
        <dbReference type="EMBL" id="HIS74500.1"/>
    </source>
</evidence>
<dbReference type="Pfam" id="PF03796">
    <property type="entry name" value="DnaB_C"/>
    <property type="match status" value="1"/>
</dbReference>
<evidence type="ECO:0000256" key="1">
    <source>
        <dbReference type="ARBA" id="ARBA00008428"/>
    </source>
</evidence>
<evidence type="ECO:0000256" key="7">
    <source>
        <dbReference type="ARBA" id="ARBA00022840"/>
    </source>
</evidence>
<proteinExistence type="inferred from homology"/>
<dbReference type="FunFam" id="3.40.50.300:FF:000076">
    <property type="entry name" value="Replicative DNA helicase"/>
    <property type="match status" value="1"/>
</dbReference>
<dbReference type="InterPro" id="IPR007694">
    <property type="entry name" value="DNA_helicase_DnaB-like_C"/>
</dbReference>
<name>A0A9D1FJT1_9BACT</name>
<dbReference type="EMBL" id="DVJQ01000048">
    <property type="protein sequence ID" value="HIS74500.1"/>
    <property type="molecule type" value="Genomic_DNA"/>
</dbReference>
<evidence type="ECO:0000256" key="4">
    <source>
        <dbReference type="ARBA" id="ARBA00022741"/>
    </source>
</evidence>
<dbReference type="NCBIfam" id="NF004384">
    <property type="entry name" value="PRK05748.1"/>
    <property type="match status" value="1"/>
</dbReference>
<dbReference type="GO" id="GO:0016787">
    <property type="term" value="F:hydrolase activity"/>
    <property type="evidence" value="ECO:0007669"/>
    <property type="project" value="UniProtKB-KW"/>
</dbReference>
<dbReference type="CDD" id="cd00984">
    <property type="entry name" value="DnaB_C"/>
    <property type="match status" value="1"/>
</dbReference>
<dbReference type="InterPro" id="IPR016136">
    <property type="entry name" value="DNA_helicase_N/primase_C"/>
</dbReference>
<dbReference type="InterPro" id="IPR007692">
    <property type="entry name" value="DNA_helicase_DnaB"/>
</dbReference>
<protein>
    <recommendedName>
        <fullName evidence="11 12">Replicative DNA helicase</fullName>
        <ecNumber evidence="11 12">5.6.2.3</ecNumber>
    </recommendedName>
</protein>
<evidence type="ECO:0000256" key="2">
    <source>
        <dbReference type="ARBA" id="ARBA00022515"/>
    </source>
</evidence>
<dbReference type="GO" id="GO:0043139">
    <property type="term" value="F:5'-3' DNA helicase activity"/>
    <property type="evidence" value="ECO:0007669"/>
    <property type="project" value="UniProtKB-EC"/>
</dbReference>
<comment type="function">
    <text evidence="12">The main replicative DNA helicase, it participates in initiation and elongation during chromosome replication. Travels ahead of the DNA replisome, separating dsDNA into templates for DNA synthesis. A processive ATP-dependent 5'-3' DNA helicase it has DNA-dependent ATPase activity.</text>
</comment>
<comment type="caution">
    <text evidence="14">The sequence shown here is derived from an EMBL/GenBank/DDBJ whole genome shotgun (WGS) entry which is preliminary data.</text>
</comment>
<dbReference type="InterPro" id="IPR027417">
    <property type="entry name" value="P-loop_NTPase"/>
</dbReference>
<feature type="domain" description="SF4 helicase" evidence="13">
    <location>
        <begin position="181"/>
        <end position="447"/>
    </location>
</feature>
<evidence type="ECO:0000256" key="5">
    <source>
        <dbReference type="ARBA" id="ARBA00022801"/>
    </source>
</evidence>
<dbReference type="EC" id="5.6.2.3" evidence="11 12"/>
<dbReference type="InterPro" id="IPR036185">
    <property type="entry name" value="DNA_heli_DnaB-like_N_sf"/>
</dbReference>
<dbReference type="Proteomes" id="UP000886865">
    <property type="component" value="Unassembled WGS sequence"/>
</dbReference>
<keyword evidence="4 12" id="KW-0547">Nucleotide-binding</keyword>
<dbReference type="SMART" id="SM00382">
    <property type="entry name" value="AAA"/>
    <property type="match status" value="1"/>
</dbReference>
<dbReference type="GO" id="GO:0005829">
    <property type="term" value="C:cytosol"/>
    <property type="evidence" value="ECO:0007669"/>
    <property type="project" value="TreeGrafter"/>
</dbReference>
<dbReference type="PANTHER" id="PTHR30153">
    <property type="entry name" value="REPLICATIVE DNA HELICASE DNAB"/>
    <property type="match status" value="1"/>
</dbReference>